<comment type="caution">
    <text evidence="4">The sequence shown here is derived from an EMBL/GenBank/DDBJ whole genome shotgun (WGS) entry which is preliminary data.</text>
</comment>
<sequence>MTEVGRQFGRMVRQAQVESRIPAVSVALHRADRAPWTCTVGSTGSAAPLDERTTFRIGSVTKTFTAVLVLQCRDEGLLDLDDPIGAHLDVPEHGELTVRRLLSHTSGVQREPYGDIWDTLHTPRLEEFLADLARAERVLPPARRFHYSNLGAALLGQAVARIRGGTWAEVLADRVLGPLGLADTSLAPGPESATGFLVDPYSDHARPEPNTDLGALGPAAQLWSTASDMARWAAFLADPAALDPAGAVLRPATLDEMRWPLTVTDEVLWGAGFGLGLILVPQGDRSGGSRSVAGERVLHVGHDGAMPGFLASVYGRRGGAGTPGAMGCAVLGSSGTGVAVNELSHQLLAASARDDPADIEPWTPGEPAPEAYRGLLGRWWGEGFEYVFSWRDGTLQARGAADPAGKPPAIFEPLPDRPDILRTISGRETGELLRLTRDEEHGNVIKMHWATYRFTRSQETFG</sequence>
<dbReference type="Proteomes" id="UP000649753">
    <property type="component" value="Unassembled WGS sequence"/>
</dbReference>
<feature type="domain" description="Beta-lactamase-related" evidence="2">
    <location>
        <begin position="10"/>
        <end position="315"/>
    </location>
</feature>
<proteinExistence type="inferred from homology"/>
<feature type="domain" description="DUF7586" evidence="3">
    <location>
        <begin position="369"/>
        <end position="456"/>
    </location>
</feature>
<dbReference type="InterPro" id="IPR056008">
    <property type="entry name" value="DUF7586"/>
</dbReference>
<dbReference type="SUPFAM" id="SSF56601">
    <property type="entry name" value="beta-lactamase/transpeptidase-like"/>
    <property type="match status" value="1"/>
</dbReference>
<dbReference type="Pfam" id="PF24491">
    <property type="entry name" value="DUF7586"/>
    <property type="match status" value="1"/>
</dbReference>
<gene>
    <name evidence="4" type="ORF">H4W31_008488</name>
</gene>
<dbReference type="InterPro" id="IPR001466">
    <property type="entry name" value="Beta-lactam-related"/>
</dbReference>
<dbReference type="PANTHER" id="PTHR22935:SF95">
    <property type="entry name" value="BETA-LACTAMASE-LIKE 1-RELATED"/>
    <property type="match status" value="1"/>
</dbReference>
<evidence type="ECO:0000259" key="2">
    <source>
        <dbReference type="Pfam" id="PF00144"/>
    </source>
</evidence>
<comment type="similarity">
    <text evidence="1">Belongs to the beta-lactamase family.</text>
</comment>
<dbReference type="InterPro" id="IPR051478">
    <property type="entry name" value="Beta-lactamase-like_AB/R"/>
</dbReference>
<evidence type="ECO:0000313" key="4">
    <source>
        <dbReference type="EMBL" id="MBE1492850.1"/>
    </source>
</evidence>
<evidence type="ECO:0000259" key="3">
    <source>
        <dbReference type="Pfam" id="PF24491"/>
    </source>
</evidence>
<dbReference type="Gene3D" id="3.40.710.10">
    <property type="entry name" value="DD-peptidase/beta-lactamase superfamily"/>
    <property type="match status" value="1"/>
</dbReference>
<reference evidence="4" key="1">
    <citation type="submission" date="2020-10" db="EMBL/GenBank/DDBJ databases">
        <title>Sequencing the genomes of 1000 actinobacteria strains.</title>
        <authorList>
            <person name="Klenk H.-P."/>
        </authorList>
    </citation>
    <scope>NUCLEOTIDE SEQUENCE</scope>
    <source>
        <strain evidence="4">DSM 46832</strain>
    </source>
</reference>
<dbReference type="EMBL" id="JADBEB010000001">
    <property type="protein sequence ID" value="MBE1492850.1"/>
    <property type="molecule type" value="Genomic_DNA"/>
</dbReference>
<dbReference type="PANTHER" id="PTHR22935">
    <property type="entry name" value="PENICILLIN-BINDING PROTEIN"/>
    <property type="match status" value="1"/>
</dbReference>
<protein>
    <submittedName>
        <fullName evidence="4">CubicO group peptidase (Beta-lactamase class C family)</fullName>
    </submittedName>
</protein>
<name>A0A927MKI3_9ACTN</name>
<dbReference type="AlphaFoldDB" id="A0A927MKI3"/>
<dbReference type="Pfam" id="PF00144">
    <property type="entry name" value="Beta-lactamase"/>
    <property type="match status" value="1"/>
</dbReference>
<keyword evidence="5" id="KW-1185">Reference proteome</keyword>
<organism evidence="4 5">
    <name type="scientific">Plantactinospora soyae</name>
    <dbReference type="NCBI Taxonomy" id="1544732"/>
    <lineage>
        <taxon>Bacteria</taxon>
        <taxon>Bacillati</taxon>
        <taxon>Actinomycetota</taxon>
        <taxon>Actinomycetes</taxon>
        <taxon>Micromonosporales</taxon>
        <taxon>Micromonosporaceae</taxon>
        <taxon>Plantactinospora</taxon>
    </lineage>
</organism>
<dbReference type="InterPro" id="IPR012338">
    <property type="entry name" value="Beta-lactam/transpept-like"/>
</dbReference>
<evidence type="ECO:0000256" key="1">
    <source>
        <dbReference type="ARBA" id="ARBA00038473"/>
    </source>
</evidence>
<accession>A0A927MKI3</accession>
<evidence type="ECO:0000313" key="5">
    <source>
        <dbReference type="Proteomes" id="UP000649753"/>
    </source>
</evidence>